<keyword evidence="4 5" id="KW-0472">Membrane</keyword>
<accession>A0A4D7Z3H5</accession>
<protein>
    <submittedName>
        <fullName evidence="6">DUF1656 domain-containing protein</fullName>
    </submittedName>
</protein>
<gene>
    <name evidence="6" type="ORF">CFBP7129_21620</name>
</gene>
<evidence type="ECO:0000313" key="6">
    <source>
        <dbReference type="EMBL" id="QCL96770.1"/>
    </source>
</evidence>
<evidence type="ECO:0000256" key="5">
    <source>
        <dbReference type="SAM" id="Phobius"/>
    </source>
</evidence>
<evidence type="ECO:0000256" key="2">
    <source>
        <dbReference type="ARBA" id="ARBA00022692"/>
    </source>
</evidence>
<dbReference type="InterPro" id="IPR012451">
    <property type="entry name" value="DUF1656"/>
</dbReference>
<name>A0A4D7Z3H5_AGRTU</name>
<evidence type="ECO:0000313" key="7">
    <source>
        <dbReference type="Proteomes" id="UP000298649"/>
    </source>
</evidence>
<reference evidence="6 7" key="1">
    <citation type="submission" date="2019-04" db="EMBL/GenBank/DDBJ databases">
        <title>Complete genome sequence of Agrobacterium tumefaciens CFBP7129.</title>
        <authorList>
            <person name="Haryono M."/>
            <person name="Lin Y.-C."/>
            <person name="Lai E.-M."/>
            <person name="Kuo C.-H."/>
        </authorList>
    </citation>
    <scope>NUCLEOTIDE SEQUENCE [LARGE SCALE GENOMIC DNA]</scope>
    <source>
        <strain evidence="6 7">CFBP7129</strain>
    </source>
</reference>
<keyword evidence="2 5" id="KW-0812">Transmembrane</keyword>
<sequence length="67" mass="7070">MRNELDVFGIYVPSCLPVAIAALFVGSLVRKLLVHGGVPGPAGNRPKDKVTDTSVILWPASVLLCVV</sequence>
<dbReference type="AlphaFoldDB" id="A0A4D7Z3H5"/>
<proteinExistence type="predicted"/>
<keyword evidence="3 5" id="KW-1133">Transmembrane helix</keyword>
<evidence type="ECO:0000256" key="1">
    <source>
        <dbReference type="ARBA" id="ARBA00022475"/>
    </source>
</evidence>
<dbReference type="Pfam" id="PF07869">
    <property type="entry name" value="DUF1656"/>
    <property type="match status" value="1"/>
</dbReference>
<dbReference type="RefSeq" id="WP_045021423.1">
    <property type="nucleotide sequence ID" value="NZ_CP039923.1"/>
</dbReference>
<keyword evidence="1" id="KW-1003">Cell membrane</keyword>
<evidence type="ECO:0000256" key="3">
    <source>
        <dbReference type="ARBA" id="ARBA00022989"/>
    </source>
</evidence>
<dbReference type="EMBL" id="CP039923">
    <property type="protein sequence ID" value="QCL96770.1"/>
    <property type="molecule type" value="Genomic_DNA"/>
</dbReference>
<dbReference type="Proteomes" id="UP000298649">
    <property type="component" value="Chromosome linear"/>
</dbReference>
<evidence type="ECO:0000256" key="4">
    <source>
        <dbReference type="ARBA" id="ARBA00023136"/>
    </source>
</evidence>
<organism evidence="6 7">
    <name type="scientific">Agrobacterium tumefaciens</name>
    <dbReference type="NCBI Taxonomy" id="358"/>
    <lineage>
        <taxon>Bacteria</taxon>
        <taxon>Pseudomonadati</taxon>
        <taxon>Pseudomonadota</taxon>
        <taxon>Alphaproteobacteria</taxon>
        <taxon>Hyphomicrobiales</taxon>
        <taxon>Rhizobiaceae</taxon>
        <taxon>Rhizobium/Agrobacterium group</taxon>
        <taxon>Agrobacterium</taxon>
        <taxon>Agrobacterium tumefaciens complex</taxon>
    </lineage>
</organism>
<feature type="transmembrane region" description="Helical" evidence="5">
    <location>
        <begin position="7"/>
        <end position="29"/>
    </location>
</feature>